<keyword evidence="5" id="KW-1185">Reference proteome</keyword>
<evidence type="ECO:0000256" key="3">
    <source>
        <dbReference type="SAM" id="SignalP"/>
    </source>
</evidence>
<feature type="region of interest" description="Disordered" evidence="1">
    <location>
        <begin position="226"/>
        <end position="252"/>
    </location>
</feature>
<evidence type="ECO:0000313" key="5">
    <source>
        <dbReference type="Proteomes" id="UP000708208"/>
    </source>
</evidence>
<dbReference type="EMBL" id="CAJVCH010531269">
    <property type="protein sequence ID" value="CAG7823980.1"/>
    <property type="molecule type" value="Genomic_DNA"/>
</dbReference>
<evidence type="ECO:0000256" key="2">
    <source>
        <dbReference type="SAM" id="Phobius"/>
    </source>
</evidence>
<name>A0A8J2PW51_9HEXA</name>
<protein>
    <recommendedName>
        <fullName evidence="6">TNFR-Cys domain-containing protein</fullName>
    </recommendedName>
</protein>
<proteinExistence type="predicted"/>
<keyword evidence="2" id="KW-0472">Membrane</keyword>
<keyword evidence="2" id="KW-0812">Transmembrane</keyword>
<evidence type="ECO:0008006" key="6">
    <source>
        <dbReference type="Google" id="ProtNLM"/>
    </source>
</evidence>
<feature type="signal peptide" evidence="3">
    <location>
        <begin position="1"/>
        <end position="19"/>
    </location>
</feature>
<feature type="compositionally biased region" description="Polar residues" evidence="1">
    <location>
        <begin position="171"/>
        <end position="188"/>
    </location>
</feature>
<gene>
    <name evidence="4" type="ORF">AFUS01_LOCUS34165</name>
</gene>
<comment type="caution">
    <text evidence="4">The sequence shown here is derived from an EMBL/GenBank/DDBJ whole genome shotgun (WGS) entry which is preliminary data.</text>
</comment>
<keyword evidence="2" id="KW-1133">Transmembrane helix</keyword>
<evidence type="ECO:0000313" key="4">
    <source>
        <dbReference type="EMBL" id="CAG7823980.1"/>
    </source>
</evidence>
<evidence type="ECO:0000256" key="1">
    <source>
        <dbReference type="SAM" id="MobiDB-lite"/>
    </source>
</evidence>
<feature type="region of interest" description="Disordered" evidence="1">
    <location>
        <begin position="171"/>
        <end position="203"/>
    </location>
</feature>
<accession>A0A8J2PW51</accession>
<keyword evidence="3" id="KW-0732">Signal</keyword>
<feature type="compositionally biased region" description="Basic and acidic residues" evidence="1">
    <location>
        <begin position="240"/>
        <end position="252"/>
    </location>
</feature>
<reference evidence="4" key="1">
    <citation type="submission" date="2021-06" db="EMBL/GenBank/DDBJ databases">
        <authorList>
            <person name="Hodson N. C."/>
            <person name="Mongue J. A."/>
            <person name="Jaron S. K."/>
        </authorList>
    </citation>
    <scope>NUCLEOTIDE SEQUENCE</scope>
</reference>
<feature type="chain" id="PRO_5035228773" description="TNFR-Cys domain-containing protein" evidence="3">
    <location>
        <begin position="20"/>
        <end position="376"/>
    </location>
</feature>
<dbReference type="AlphaFoldDB" id="A0A8J2PW51"/>
<feature type="transmembrane region" description="Helical" evidence="2">
    <location>
        <begin position="123"/>
        <end position="146"/>
    </location>
</feature>
<sequence length="376" mass="41584">MAVQIRGQFLWLLFFLSSAFYVSFVAPLAQNICSSDRDCDPKEFCHWKPGLALNQGICEKCFDCALVHKKSYDGCARSERECRSCEVGFVEIDDHCYYSSTPAPLKAIDTDWKGRPIEDIQRYSTAALIIIPVLILATIISTVYIAKDPRQGLEGLVVRFRRYSSGSLVSIAGTDSSEPNAQSSSAGDNSPYPKKSTSWKDVQTHRICGKRDLSVRSIVTNSFQQATPPSLLDPLEYEEGENHDHPNPQQHLEDPENQEILALLDQALRQENSNQVVNQENHLNEASIPLTSGNVNPIPIQGGVVGGNPQPILQLRVSISNTNAQGTSSHDQVVPEQNNTAMTLEALANPEQNPDVIQQLSGIYDFTHSLPDVHEE</sequence>
<organism evidence="4 5">
    <name type="scientific">Allacma fusca</name>
    <dbReference type="NCBI Taxonomy" id="39272"/>
    <lineage>
        <taxon>Eukaryota</taxon>
        <taxon>Metazoa</taxon>
        <taxon>Ecdysozoa</taxon>
        <taxon>Arthropoda</taxon>
        <taxon>Hexapoda</taxon>
        <taxon>Collembola</taxon>
        <taxon>Symphypleona</taxon>
        <taxon>Sminthuridae</taxon>
        <taxon>Allacma</taxon>
    </lineage>
</organism>
<dbReference type="Proteomes" id="UP000708208">
    <property type="component" value="Unassembled WGS sequence"/>
</dbReference>